<gene>
    <name evidence="1" type="ORF">K441DRAFT_648294</name>
</gene>
<sequence length="317" mass="34578">MTRNFPSLRLAAVFVLLRASFTHESQSSDNVMLCGKYDVYNTSSGDLSFTSDAWNPDKHGGQCVTVDKNGTKFDATWKWNSNAASVHSYPHVNFNSPLLPVKMTSLSGLTIQSQWSMSPGSSPSVANDVEGLSQLNTIANVALDMFVDSDSTNAQSEVDASYEIMIWLGSFGDPKPLGFSQGVSCWNQSLGNVIFKLYTGKNHRGHRIFSWVSPLNITNFNEDISPLLQALWRSKLIPGDAFLGLVEFGTEAFHSDKNITFTVSHFGMNLTSGTAPNFAVTTAPKSCSQSAAPTLQDSLPFFWVLISGMVVTVVHIL</sequence>
<accession>A0ACC8EMQ2</accession>
<keyword evidence="2" id="KW-1185">Reference proteome</keyword>
<proteinExistence type="predicted"/>
<dbReference type="EMBL" id="KV748259">
    <property type="protein sequence ID" value="OCK87602.1"/>
    <property type="molecule type" value="Genomic_DNA"/>
</dbReference>
<keyword evidence="1" id="KW-0378">Hydrolase</keyword>
<evidence type="ECO:0000313" key="1">
    <source>
        <dbReference type="EMBL" id="OCK87602.1"/>
    </source>
</evidence>
<dbReference type="Proteomes" id="UP000250078">
    <property type="component" value="Unassembled WGS sequence"/>
</dbReference>
<protein>
    <submittedName>
        <fullName evidence="1">Glycoside hydrolase family 12 protein</fullName>
    </submittedName>
</protein>
<evidence type="ECO:0000313" key="2">
    <source>
        <dbReference type="Proteomes" id="UP000250078"/>
    </source>
</evidence>
<organism evidence="1 2">
    <name type="scientific">Cenococcum geophilum 1.58</name>
    <dbReference type="NCBI Taxonomy" id="794803"/>
    <lineage>
        <taxon>Eukaryota</taxon>
        <taxon>Fungi</taxon>
        <taxon>Dikarya</taxon>
        <taxon>Ascomycota</taxon>
        <taxon>Pezizomycotina</taxon>
        <taxon>Dothideomycetes</taxon>
        <taxon>Pleosporomycetidae</taxon>
        <taxon>Gloniales</taxon>
        <taxon>Gloniaceae</taxon>
        <taxon>Cenococcum</taxon>
    </lineage>
</organism>
<name>A0ACC8EMQ2_9PEZI</name>
<reference evidence="1 2" key="1">
    <citation type="journal article" date="2016" name="Nat. Commun.">
        <title>Ectomycorrhizal ecology is imprinted in the genome of the dominant symbiotic fungus Cenococcum geophilum.</title>
        <authorList>
            <consortium name="DOE Joint Genome Institute"/>
            <person name="Peter M."/>
            <person name="Kohler A."/>
            <person name="Ohm R.A."/>
            <person name="Kuo A."/>
            <person name="Krutzmann J."/>
            <person name="Morin E."/>
            <person name="Arend M."/>
            <person name="Barry K.W."/>
            <person name="Binder M."/>
            <person name="Choi C."/>
            <person name="Clum A."/>
            <person name="Copeland A."/>
            <person name="Grisel N."/>
            <person name="Haridas S."/>
            <person name="Kipfer T."/>
            <person name="LaButti K."/>
            <person name="Lindquist E."/>
            <person name="Lipzen A."/>
            <person name="Maire R."/>
            <person name="Meier B."/>
            <person name="Mihaltcheva S."/>
            <person name="Molinier V."/>
            <person name="Murat C."/>
            <person name="Poggeler S."/>
            <person name="Quandt C.A."/>
            <person name="Sperisen C."/>
            <person name="Tritt A."/>
            <person name="Tisserant E."/>
            <person name="Crous P.W."/>
            <person name="Henrissat B."/>
            <person name="Nehls U."/>
            <person name="Egli S."/>
            <person name="Spatafora J.W."/>
            <person name="Grigoriev I.V."/>
            <person name="Martin F.M."/>
        </authorList>
    </citation>
    <scope>NUCLEOTIDE SEQUENCE [LARGE SCALE GENOMIC DNA]</scope>
    <source>
        <strain evidence="1 2">1.58</strain>
    </source>
</reference>